<dbReference type="PANTHER" id="PTHR33133">
    <property type="entry name" value="OS08G0107100 PROTEIN-RELATED"/>
    <property type="match status" value="1"/>
</dbReference>
<dbReference type="PANTHER" id="PTHR33133:SF1">
    <property type="entry name" value="EXPRESSED PROTEIN-RELATED"/>
    <property type="match status" value="1"/>
</dbReference>
<evidence type="ECO:0008006" key="4">
    <source>
        <dbReference type="Google" id="ProtNLM"/>
    </source>
</evidence>
<organism evidence="2 3">
    <name type="scientific">Marchantia polymorpha</name>
    <name type="common">Common liverwort</name>
    <name type="synonym">Marchantia aquatica</name>
    <dbReference type="NCBI Taxonomy" id="3197"/>
    <lineage>
        <taxon>Eukaryota</taxon>
        <taxon>Viridiplantae</taxon>
        <taxon>Streptophyta</taxon>
        <taxon>Embryophyta</taxon>
        <taxon>Marchantiophyta</taxon>
        <taxon>Marchantiopsida</taxon>
        <taxon>Marchantiidae</taxon>
        <taxon>Marchantiales</taxon>
        <taxon>Marchantiaceae</taxon>
        <taxon>Marchantia</taxon>
    </lineage>
</organism>
<feature type="transmembrane region" description="Helical" evidence="1">
    <location>
        <begin position="50"/>
        <end position="75"/>
    </location>
</feature>
<dbReference type="Proteomes" id="UP000244005">
    <property type="component" value="Unassembled WGS sequence"/>
</dbReference>
<feature type="transmembrane region" description="Helical" evidence="1">
    <location>
        <begin position="239"/>
        <end position="262"/>
    </location>
</feature>
<feature type="transmembrane region" description="Helical" evidence="1">
    <location>
        <begin position="274"/>
        <end position="298"/>
    </location>
</feature>
<accession>A0A2R6X058</accession>
<keyword evidence="1" id="KW-0472">Membrane</keyword>
<feature type="transmembrane region" description="Helical" evidence="1">
    <location>
        <begin position="101"/>
        <end position="127"/>
    </location>
</feature>
<dbReference type="EMBL" id="KZ772717">
    <property type="protein sequence ID" value="PTQ39487.1"/>
    <property type="molecule type" value="Genomic_DNA"/>
</dbReference>
<feature type="transmembrane region" description="Helical" evidence="1">
    <location>
        <begin position="188"/>
        <end position="219"/>
    </location>
</feature>
<feature type="transmembrane region" description="Helical" evidence="1">
    <location>
        <begin position="161"/>
        <end position="181"/>
    </location>
</feature>
<keyword evidence="3" id="KW-1185">Reference proteome</keyword>
<proteinExistence type="predicted"/>
<evidence type="ECO:0000313" key="3">
    <source>
        <dbReference type="Proteomes" id="UP000244005"/>
    </source>
</evidence>
<reference evidence="3" key="1">
    <citation type="journal article" date="2017" name="Cell">
        <title>Insights into land plant evolution garnered from the Marchantia polymorpha genome.</title>
        <authorList>
            <person name="Bowman J.L."/>
            <person name="Kohchi T."/>
            <person name="Yamato K.T."/>
            <person name="Jenkins J."/>
            <person name="Shu S."/>
            <person name="Ishizaki K."/>
            <person name="Yamaoka S."/>
            <person name="Nishihama R."/>
            <person name="Nakamura Y."/>
            <person name="Berger F."/>
            <person name="Adam C."/>
            <person name="Aki S.S."/>
            <person name="Althoff F."/>
            <person name="Araki T."/>
            <person name="Arteaga-Vazquez M.A."/>
            <person name="Balasubrmanian S."/>
            <person name="Barry K."/>
            <person name="Bauer D."/>
            <person name="Boehm C.R."/>
            <person name="Briginshaw L."/>
            <person name="Caballero-Perez J."/>
            <person name="Catarino B."/>
            <person name="Chen F."/>
            <person name="Chiyoda S."/>
            <person name="Chovatia M."/>
            <person name="Davies K.M."/>
            <person name="Delmans M."/>
            <person name="Demura T."/>
            <person name="Dierschke T."/>
            <person name="Dolan L."/>
            <person name="Dorantes-Acosta A.E."/>
            <person name="Eklund D.M."/>
            <person name="Florent S.N."/>
            <person name="Flores-Sandoval E."/>
            <person name="Fujiyama A."/>
            <person name="Fukuzawa H."/>
            <person name="Galik B."/>
            <person name="Grimanelli D."/>
            <person name="Grimwood J."/>
            <person name="Grossniklaus U."/>
            <person name="Hamada T."/>
            <person name="Haseloff J."/>
            <person name="Hetherington A.J."/>
            <person name="Higo A."/>
            <person name="Hirakawa Y."/>
            <person name="Hundley H.N."/>
            <person name="Ikeda Y."/>
            <person name="Inoue K."/>
            <person name="Inoue S.I."/>
            <person name="Ishida S."/>
            <person name="Jia Q."/>
            <person name="Kakita M."/>
            <person name="Kanazawa T."/>
            <person name="Kawai Y."/>
            <person name="Kawashima T."/>
            <person name="Kennedy M."/>
            <person name="Kinose K."/>
            <person name="Kinoshita T."/>
            <person name="Kohara Y."/>
            <person name="Koide E."/>
            <person name="Komatsu K."/>
            <person name="Kopischke S."/>
            <person name="Kubo M."/>
            <person name="Kyozuka J."/>
            <person name="Lagercrantz U."/>
            <person name="Lin S.S."/>
            <person name="Lindquist E."/>
            <person name="Lipzen A.M."/>
            <person name="Lu C.W."/>
            <person name="De Luna E."/>
            <person name="Martienssen R.A."/>
            <person name="Minamino N."/>
            <person name="Mizutani M."/>
            <person name="Mizutani M."/>
            <person name="Mochizuki N."/>
            <person name="Monte I."/>
            <person name="Mosher R."/>
            <person name="Nagasaki H."/>
            <person name="Nakagami H."/>
            <person name="Naramoto S."/>
            <person name="Nishitani K."/>
            <person name="Ohtani M."/>
            <person name="Okamoto T."/>
            <person name="Okumura M."/>
            <person name="Phillips J."/>
            <person name="Pollak B."/>
            <person name="Reinders A."/>
            <person name="Rovekamp M."/>
            <person name="Sano R."/>
            <person name="Sawa S."/>
            <person name="Schmid M.W."/>
            <person name="Shirakawa M."/>
            <person name="Solano R."/>
            <person name="Spunde A."/>
            <person name="Suetsugu N."/>
            <person name="Sugano S."/>
            <person name="Sugiyama A."/>
            <person name="Sun R."/>
            <person name="Suzuki Y."/>
            <person name="Takenaka M."/>
            <person name="Takezawa D."/>
            <person name="Tomogane H."/>
            <person name="Tsuzuki M."/>
            <person name="Ueda T."/>
            <person name="Umeda M."/>
            <person name="Ward J.M."/>
            <person name="Watanabe Y."/>
            <person name="Yazaki K."/>
            <person name="Yokoyama R."/>
            <person name="Yoshitake Y."/>
            <person name="Yotsui I."/>
            <person name="Zachgo S."/>
            <person name="Schmutz J."/>
        </authorList>
    </citation>
    <scope>NUCLEOTIDE SEQUENCE [LARGE SCALE GENOMIC DNA]</scope>
    <source>
        <strain evidence="3">Tak-1</strain>
    </source>
</reference>
<dbReference type="AlphaFoldDB" id="A0A2R6X058"/>
<evidence type="ECO:0000313" key="2">
    <source>
        <dbReference type="EMBL" id="PTQ39487.1"/>
    </source>
</evidence>
<name>A0A2R6X058_MARPO</name>
<keyword evidence="1" id="KW-1133">Transmembrane helix</keyword>
<gene>
    <name evidence="2" type="ORF">MARPO_0045s0131</name>
</gene>
<protein>
    <recommendedName>
        <fullName evidence="4">Transmembrane protein</fullName>
    </recommendedName>
</protein>
<evidence type="ECO:0000256" key="1">
    <source>
        <dbReference type="SAM" id="Phobius"/>
    </source>
</evidence>
<keyword evidence="1" id="KW-0812">Transmembrane</keyword>
<sequence>MGLGFKHRVSGGLGPSPAHRFQQINVESLGPFDLILKSISLIQDNAVLSAWIQLTIVLPAAIAMLLNHGFFYAIIHKFMPYPRPPSPPDELPETRPDIRMLIFIGIVLVVLGFVLTVNLVSAVFYVVSVVDQGESITFKDVLRALPGQWRRVAVTGFWGELFFAGMALVLILSQILIMMFFDVSRVPLLILIIVTFSVVRSFLFFIVTTLQMAYAVTVFEKLDGLAAYIRGWKLLKSRWWIALWIFVLLDLPKTMLGDALSAIVKSQQCLHMKVLFAVLLVIPTSMLTQLCSTCYAFFYTSCDLCSDEESQHTNDQFQIGLGYRRIEAS</sequence>
<dbReference type="Gramene" id="Mp6g19320.1">
    <property type="protein sequence ID" value="Mp6g19320.1.cds1"/>
    <property type="gene ID" value="Mp6g19320"/>
</dbReference>